<keyword evidence="1" id="KW-0812">Transmembrane</keyword>
<name>A0A4R1B5L0_9PROT</name>
<reference evidence="2 3" key="1">
    <citation type="submission" date="2019-03" db="EMBL/GenBank/DDBJ databases">
        <title>Genome sequence of Thiobacillaceae bacterium LSR1, a sulfur-oxidizing bacterium isolated from freshwater sediment.</title>
        <authorList>
            <person name="Li S."/>
        </authorList>
    </citation>
    <scope>NUCLEOTIDE SEQUENCE [LARGE SCALE GENOMIC DNA]</scope>
    <source>
        <strain evidence="2 3">LSR1</strain>
    </source>
</reference>
<dbReference type="Proteomes" id="UP000295443">
    <property type="component" value="Unassembled WGS sequence"/>
</dbReference>
<proteinExistence type="predicted"/>
<sequence length="179" mass="19926">MNDPISEQLDFLRKWGGQAATRHFKLGCLAMTALAVVGVLAIGYALKDWSFLLAAAILLAAGLGFLQAFQRAKPNQENARRALDHFVSVDGTVYIVVEDDDSDYVYGAGVTDRAGVDWAFSFRPDNWKPEPGEFSAELRYIDGVAWPVLIITERGILYPQYTPEQKRLADIYPRAPTSR</sequence>
<comment type="caution">
    <text evidence="2">The sequence shown here is derived from an EMBL/GenBank/DDBJ whole genome shotgun (WGS) entry which is preliminary data.</text>
</comment>
<accession>A0A4R1B5L0</accession>
<feature type="transmembrane region" description="Helical" evidence="1">
    <location>
        <begin position="23"/>
        <end position="45"/>
    </location>
</feature>
<evidence type="ECO:0000256" key="1">
    <source>
        <dbReference type="SAM" id="Phobius"/>
    </source>
</evidence>
<organism evidence="2 3">
    <name type="scientific">Parasulfuritortus cantonensis</name>
    <dbReference type="NCBI Taxonomy" id="2528202"/>
    <lineage>
        <taxon>Bacteria</taxon>
        <taxon>Pseudomonadati</taxon>
        <taxon>Pseudomonadota</taxon>
        <taxon>Betaproteobacteria</taxon>
        <taxon>Nitrosomonadales</taxon>
        <taxon>Thiobacillaceae</taxon>
        <taxon>Parasulfuritortus</taxon>
    </lineage>
</organism>
<dbReference type="OrthoDB" id="9182908at2"/>
<evidence type="ECO:0000313" key="2">
    <source>
        <dbReference type="EMBL" id="TCJ12800.1"/>
    </source>
</evidence>
<keyword evidence="1" id="KW-0472">Membrane</keyword>
<feature type="transmembrane region" description="Helical" evidence="1">
    <location>
        <begin position="51"/>
        <end position="69"/>
    </location>
</feature>
<keyword evidence="1" id="KW-1133">Transmembrane helix</keyword>
<keyword evidence="3" id="KW-1185">Reference proteome</keyword>
<evidence type="ECO:0000313" key="3">
    <source>
        <dbReference type="Proteomes" id="UP000295443"/>
    </source>
</evidence>
<dbReference type="AlphaFoldDB" id="A0A4R1B5L0"/>
<gene>
    <name evidence="2" type="ORF">EZJ19_11205</name>
</gene>
<dbReference type="EMBL" id="SJZB01000042">
    <property type="protein sequence ID" value="TCJ12800.1"/>
    <property type="molecule type" value="Genomic_DNA"/>
</dbReference>
<protein>
    <submittedName>
        <fullName evidence="2">Uncharacterized protein</fullName>
    </submittedName>
</protein>
<dbReference type="RefSeq" id="WP_131447598.1">
    <property type="nucleotide sequence ID" value="NZ_SJZB01000042.1"/>
</dbReference>